<feature type="domain" description="Beta-lactamase-related" evidence="2">
    <location>
        <begin position="108"/>
        <end position="393"/>
    </location>
</feature>
<accession>A0A0B8PD61</accession>
<dbReference type="AlphaFoldDB" id="A0A0B8PD61"/>
<dbReference type="Gene3D" id="3.40.710.10">
    <property type="entry name" value="DD-peptidase/beta-lactamase superfamily"/>
    <property type="match status" value="1"/>
</dbReference>
<dbReference type="PANTHER" id="PTHR43283">
    <property type="entry name" value="BETA-LACTAMASE-RELATED"/>
    <property type="match status" value="1"/>
</dbReference>
<feature type="chain" id="PRO_5002122082" evidence="1">
    <location>
        <begin position="20"/>
        <end position="423"/>
    </location>
</feature>
<feature type="signal peptide" evidence="1">
    <location>
        <begin position="1"/>
        <end position="19"/>
    </location>
</feature>
<dbReference type="InterPro" id="IPR012338">
    <property type="entry name" value="Beta-lactam/transpept-like"/>
</dbReference>
<evidence type="ECO:0000313" key="3">
    <source>
        <dbReference type="EMBL" id="GAM64810.1"/>
    </source>
</evidence>
<reference evidence="3 4" key="1">
    <citation type="submission" date="2015-01" db="EMBL/GenBank/DDBJ databases">
        <title>Vibrio sp. C5 JCM 19232 whole genome shotgun sequence.</title>
        <authorList>
            <person name="Sawabe T."/>
            <person name="Meirelles P."/>
            <person name="Feng G."/>
            <person name="Sayaka M."/>
            <person name="Hattori M."/>
            <person name="Ohkuma M."/>
        </authorList>
    </citation>
    <scope>NUCLEOTIDE SEQUENCE [LARGE SCALE GENOMIC DNA]</scope>
    <source>
        <strain evidence="3 4">JCM19232</strain>
    </source>
</reference>
<comment type="caution">
    <text evidence="3">The sequence shown here is derived from an EMBL/GenBank/DDBJ whole genome shotgun (WGS) entry which is preliminary data.</text>
</comment>
<reference evidence="3 4" key="2">
    <citation type="submission" date="2015-01" db="EMBL/GenBank/DDBJ databases">
        <authorList>
            <consortium name="NBRP consortium"/>
            <person name="Sawabe T."/>
            <person name="Meirelles P."/>
            <person name="Feng G."/>
            <person name="Sayaka M."/>
            <person name="Hattori M."/>
            <person name="Ohkuma M."/>
        </authorList>
    </citation>
    <scope>NUCLEOTIDE SEQUENCE [LARGE SCALE GENOMIC DNA]</scope>
    <source>
        <strain evidence="3 4">JCM19232</strain>
    </source>
</reference>
<evidence type="ECO:0000256" key="1">
    <source>
        <dbReference type="SAM" id="SignalP"/>
    </source>
</evidence>
<dbReference type="InterPro" id="IPR001466">
    <property type="entry name" value="Beta-lactam-related"/>
</dbReference>
<keyword evidence="1" id="KW-0732">Signal</keyword>
<dbReference type="PANTHER" id="PTHR43283:SF7">
    <property type="entry name" value="BETA-LACTAMASE-RELATED DOMAIN-CONTAINING PROTEIN"/>
    <property type="match status" value="1"/>
</dbReference>
<dbReference type="EMBL" id="BBSA01000015">
    <property type="protein sequence ID" value="GAM64810.1"/>
    <property type="molecule type" value="Genomic_DNA"/>
</dbReference>
<gene>
    <name evidence="3" type="ORF">JCM19232_3103</name>
</gene>
<name>A0A0B8PD61_9VIBR</name>
<protein>
    <submittedName>
        <fullName evidence="3">Beta-lactamase</fullName>
    </submittedName>
</protein>
<dbReference type="Pfam" id="PF00144">
    <property type="entry name" value="Beta-lactamase"/>
    <property type="match status" value="1"/>
</dbReference>
<dbReference type="Proteomes" id="UP000031670">
    <property type="component" value="Unassembled WGS sequence"/>
</dbReference>
<organism evidence="3 4">
    <name type="scientific">Vibrio ishigakensis</name>
    <dbReference type="NCBI Taxonomy" id="1481914"/>
    <lineage>
        <taxon>Bacteria</taxon>
        <taxon>Pseudomonadati</taxon>
        <taxon>Pseudomonadota</taxon>
        <taxon>Gammaproteobacteria</taxon>
        <taxon>Vibrionales</taxon>
        <taxon>Vibrionaceae</taxon>
        <taxon>Vibrio</taxon>
    </lineage>
</organism>
<evidence type="ECO:0000259" key="2">
    <source>
        <dbReference type="Pfam" id="PF00144"/>
    </source>
</evidence>
<proteinExistence type="predicted"/>
<evidence type="ECO:0000313" key="4">
    <source>
        <dbReference type="Proteomes" id="UP000031670"/>
    </source>
</evidence>
<dbReference type="SUPFAM" id="SSF56601">
    <property type="entry name" value="beta-lactamase/transpeptidase-like"/>
    <property type="match status" value="1"/>
</dbReference>
<dbReference type="InterPro" id="IPR050789">
    <property type="entry name" value="Diverse_Enzym_Activities"/>
</dbReference>
<sequence length="423" mass="47073">MKKTIIAALLSLTAIGAQATTLHKPDTDFIAKTEQLGVSQSNWDNGRSAKLTYKHAYRFTHSLELEKGGYVHQFGKAKGFDLDKVTASDIDAELPMTELLRDRLNMESLVILKDGGLVDEYYWSGMDKNQTHLMMSVTKSFTALTLQTLVQQGLVDMNKPITDYLPELKESAGFRDATVQEVADMRSGIKIEFSPGKIWDDRMTNVQEWNGVNHYPELNSVLDFAKTLGQRSDVKTGQAFDYQCANTEMLSKLIERVTGERFADVMEAQLWKRVGFENNAYLQSNSKGEAVSSGGLNATTRDAARMMDVLVNGGKNRNGEQIISKQYIDNLMQGNPEVKSAWQYDQFSTLLADAWYKDQVRVLNVNGHRYMTFVGIHGQVIVGEPATGIVLAMNGAQDEMQAPRTVAVTFLEAVPAMLDAVAK</sequence>